<feature type="transmembrane region" description="Helical" evidence="1">
    <location>
        <begin position="323"/>
        <end position="341"/>
    </location>
</feature>
<dbReference type="InterPro" id="IPR050696">
    <property type="entry name" value="FtsA/MreB"/>
</dbReference>
<keyword evidence="1" id="KW-1133">Transmembrane helix</keyword>
<dbReference type="Gene3D" id="3.30.1490.300">
    <property type="match status" value="1"/>
</dbReference>
<reference evidence="2 3" key="1">
    <citation type="journal article" date="2015" name="Nature">
        <title>rRNA introns, odd ribosomes, and small enigmatic genomes across a large radiation of phyla.</title>
        <authorList>
            <person name="Brown C.T."/>
            <person name="Hug L.A."/>
            <person name="Thomas B.C."/>
            <person name="Sharon I."/>
            <person name="Castelle C.J."/>
            <person name="Singh A."/>
            <person name="Wilkins M.J."/>
            <person name="Williams K.H."/>
            <person name="Banfield J.F."/>
        </authorList>
    </citation>
    <scope>NUCLEOTIDE SEQUENCE [LARGE SCALE GENOMIC DNA]</scope>
</reference>
<dbReference type="InterPro" id="IPR043129">
    <property type="entry name" value="ATPase_NBD"/>
</dbReference>
<dbReference type="PANTHER" id="PTHR32432">
    <property type="entry name" value="CELL DIVISION PROTEIN FTSA-RELATED"/>
    <property type="match status" value="1"/>
</dbReference>
<proteinExistence type="predicted"/>
<keyword evidence="1" id="KW-0472">Membrane</keyword>
<dbReference type="PANTHER" id="PTHR32432:SF3">
    <property type="entry name" value="ETHANOLAMINE UTILIZATION PROTEIN EUTJ"/>
    <property type="match status" value="1"/>
</dbReference>
<gene>
    <name evidence="2" type="ORF">UW44_C0005G0022</name>
</gene>
<dbReference type="Pfam" id="PF11104">
    <property type="entry name" value="PilM_2"/>
    <property type="match status" value="1"/>
</dbReference>
<organism evidence="2 3">
    <name type="scientific">Candidatus Collierbacteria bacterium GW2011_GWB2_44_22</name>
    <dbReference type="NCBI Taxonomy" id="1618387"/>
    <lineage>
        <taxon>Bacteria</taxon>
        <taxon>Candidatus Collieribacteriota</taxon>
    </lineage>
</organism>
<dbReference type="Proteomes" id="UP000034006">
    <property type="component" value="Unassembled WGS sequence"/>
</dbReference>
<dbReference type="STRING" id="1618387.UW44_C0005G0022"/>
<evidence type="ECO:0000256" key="1">
    <source>
        <dbReference type="SAM" id="Phobius"/>
    </source>
</evidence>
<evidence type="ECO:0008006" key="4">
    <source>
        <dbReference type="Google" id="ProtNLM"/>
    </source>
</evidence>
<dbReference type="InterPro" id="IPR005883">
    <property type="entry name" value="PilM"/>
</dbReference>
<dbReference type="Gene3D" id="3.30.420.40">
    <property type="match status" value="2"/>
</dbReference>
<keyword evidence="1" id="KW-0812">Transmembrane</keyword>
<dbReference type="EMBL" id="LCIH01000005">
    <property type="protein sequence ID" value="KKT51980.1"/>
    <property type="molecule type" value="Genomic_DNA"/>
</dbReference>
<comment type="caution">
    <text evidence="2">The sequence shown here is derived from an EMBL/GenBank/DDBJ whole genome shotgun (WGS) entry which is preliminary data.</text>
</comment>
<protein>
    <recommendedName>
        <fullName evidence="4">Type IV pilus assembly protein PilM</fullName>
    </recommendedName>
</protein>
<sequence length="484" mass="53672">MPAKPSLGLYFNDTFIELSQVSADGKRLESFNQLVLPPGLVVNSEIKNRIGFVQVLEQLFGTAKPKTVSLNEDVVIGVNDNHVFLSEFTVPNVPGKNLNDAIEYQVRSYLPVLPSGVETDSQIIGKTNEGQIEVLLAAIPRVIIENCVATCTSAGLRVLAVEPAVFANIRIIEPRQLDGKNQLLVYLGEGFGVFSYITSGNPRFSDFLPQSEIDKAGDMSKTITSYINFANSKHPNRQVTEVILSGSRQDMEKTVLDLKTQNIVATIAVSRLAKTEVINHTLLHTSHGLSLKTFDLRPSMNLLPVDHRLRVIKERLMRTWKRILNSLLILSLFGLLALLLIDLQAIDKQRVLKTQFNEYEQQLKLPDSQQFIKQTDRLNQITGQLIALRDVTGGEENILKVLSSVTPSGISLTSVVISRNPGLKKLTDSGSSWIITGTADSRELVLGFYSNLLFHKGFADGRLYFDSLEKDVGLIFRVANITTK</sequence>
<dbReference type="SUPFAM" id="SSF53067">
    <property type="entry name" value="Actin-like ATPase domain"/>
    <property type="match status" value="1"/>
</dbReference>
<name>A0A0G1HYE6_9BACT</name>
<evidence type="ECO:0000313" key="3">
    <source>
        <dbReference type="Proteomes" id="UP000034006"/>
    </source>
</evidence>
<evidence type="ECO:0000313" key="2">
    <source>
        <dbReference type="EMBL" id="KKT51980.1"/>
    </source>
</evidence>
<accession>A0A0G1HYE6</accession>
<dbReference type="AlphaFoldDB" id="A0A0G1HYE6"/>